<accession>A0ABD6B4Z5</accession>
<reference evidence="1 2" key="1">
    <citation type="journal article" date="2019" name="Int. J. Syst. Evol. Microbiol.">
        <title>The Global Catalogue of Microorganisms (GCM) 10K type strain sequencing project: providing services to taxonomists for standard genome sequencing and annotation.</title>
        <authorList>
            <consortium name="The Broad Institute Genomics Platform"/>
            <consortium name="The Broad Institute Genome Sequencing Center for Infectious Disease"/>
            <person name="Wu L."/>
            <person name="Ma J."/>
        </authorList>
    </citation>
    <scope>NUCLEOTIDE SEQUENCE [LARGE SCALE GENOMIC DNA]</scope>
    <source>
        <strain evidence="1 2">CGMCC 1.12285</strain>
    </source>
</reference>
<proteinExistence type="predicted"/>
<dbReference type="InterPro" id="IPR058716">
    <property type="entry name" value="WNWW_dom-containing"/>
</dbReference>
<name>A0ABD6B4Z5_9EURY</name>
<dbReference type="Pfam" id="PF26484">
    <property type="entry name" value="WNWW"/>
    <property type="match status" value="1"/>
</dbReference>
<evidence type="ECO:0000313" key="2">
    <source>
        <dbReference type="Proteomes" id="UP001597111"/>
    </source>
</evidence>
<organism evidence="1 2">
    <name type="scientific">Halolamina salina</name>
    <dbReference type="NCBI Taxonomy" id="1220023"/>
    <lineage>
        <taxon>Archaea</taxon>
        <taxon>Methanobacteriati</taxon>
        <taxon>Methanobacteriota</taxon>
        <taxon>Stenosarchaea group</taxon>
        <taxon>Halobacteria</taxon>
        <taxon>Halobacteriales</taxon>
        <taxon>Haloferacaceae</taxon>
    </lineage>
</organism>
<dbReference type="RefSeq" id="WP_379818318.1">
    <property type="nucleotide sequence ID" value="NZ_JBHUDH010000058.1"/>
</dbReference>
<dbReference type="Proteomes" id="UP001597111">
    <property type="component" value="Unassembled WGS sequence"/>
</dbReference>
<evidence type="ECO:0000313" key="1">
    <source>
        <dbReference type="EMBL" id="MFD1526004.1"/>
    </source>
</evidence>
<gene>
    <name evidence="1" type="ORF">ACFR9S_06750</name>
</gene>
<protein>
    <submittedName>
        <fullName evidence="1">Uncharacterized protein</fullName>
    </submittedName>
</protein>
<comment type="caution">
    <text evidence="1">The sequence shown here is derived from an EMBL/GenBank/DDBJ whole genome shotgun (WGS) entry which is preliminary data.</text>
</comment>
<dbReference type="AlphaFoldDB" id="A0ABD6B4Z5"/>
<keyword evidence="2" id="KW-1185">Reference proteome</keyword>
<sequence>MTDDAAADALDPATLADALARFGGTEPERRTVARQAADLADAGRYRRDTGRELTVDLVLDELADAPDGSPADRWNWWMGVLSLAYAGYEGFAVRRYPDAE</sequence>
<dbReference type="EMBL" id="JBHUDH010000058">
    <property type="protein sequence ID" value="MFD1526004.1"/>
    <property type="molecule type" value="Genomic_DNA"/>
</dbReference>